<evidence type="ECO:0000313" key="9">
    <source>
        <dbReference type="EMBL" id="KDQ13843.1"/>
    </source>
</evidence>
<evidence type="ECO:0000256" key="7">
    <source>
        <dbReference type="SAM" id="Phobius"/>
    </source>
</evidence>
<dbReference type="GO" id="GO:0005886">
    <property type="term" value="C:plasma membrane"/>
    <property type="evidence" value="ECO:0007669"/>
    <property type="project" value="UniProtKB-SubCell"/>
</dbReference>
<evidence type="ECO:0000313" key="10">
    <source>
        <dbReference type="Proteomes" id="UP000027195"/>
    </source>
</evidence>
<keyword evidence="10" id="KW-1185">Reference proteome</keyword>
<dbReference type="PANTHER" id="PTHR23501">
    <property type="entry name" value="MAJOR FACILITATOR SUPERFAMILY"/>
    <property type="match status" value="1"/>
</dbReference>
<dbReference type="AlphaFoldDB" id="A0A067MDN7"/>
<dbReference type="CDD" id="cd17502">
    <property type="entry name" value="MFS_Azr1_MDR_like"/>
    <property type="match status" value="1"/>
</dbReference>
<dbReference type="Proteomes" id="UP000027195">
    <property type="component" value="Unassembled WGS sequence"/>
</dbReference>
<feature type="transmembrane region" description="Helical" evidence="7">
    <location>
        <begin position="60"/>
        <end position="80"/>
    </location>
</feature>
<dbReference type="PROSITE" id="PS50850">
    <property type="entry name" value="MFS"/>
    <property type="match status" value="1"/>
</dbReference>
<dbReference type="Gene3D" id="1.20.1250.20">
    <property type="entry name" value="MFS general substrate transporter like domains"/>
    <property type="match status" value="1"/>
</dbReference>
<dbReference type="EMBL" id="KL198041">
    <property type="protein sequence ID" value="KDQ13843.1"/>
    <property type="molecule type" value="Genomic_DNA"/>
</dbReference>
<dbReference type="OrthoDB" id="10021397at2759"/>
<feature type="transmembrane region" description="Helical" evidence="7">
    <location>
        <begin position="92"/>
        <end position="111"/>
    </location>
</feature>
<feature type="transmembrane region" description="Helical" evidence="7">
    <location>
        <begin position="491"/>
        <end position="516"/>
    </location>
</feature>
<gene>
    <name evidence="9" type="ORF">BOTBODRAFT_175262</name>
</gene>
<feature type="transmembrane region" description="Helical" evidence="7">
    <location>
        <begin position="249"/>
        <end position="266"/>
    </location>
</feature>
<dbReference type="InterPro" id="IPR011701">
    <property type="entry name" value="MFS"/>
</dbReference>
<feature type="transmembrane region" description="Helical" evidence="7">
    <location>
        <begin position="23"/>
        <end position="40"/>
    </location>
</feature>
<evidence type="ECO:0000256" key="1">
    <source>
        <dbReference type="ARBA" id="ARBA00004651"/>
    </source>
</evidence>
<feature type="transmembrane region" description="Helical" evidence="7">
    <location>
        <begin position="323"/>
        <end position="343"/>
    </location>
</feature>
<feature type="transmembrane region" description="Helical" evidence="7">
    <location>
        <begin position="153"/>
        <end position="171"/>
    </location>
</feature>
<feature type="transmembrane region" description="Helical" evidence="7">
    <location>
        <begin position="382"/>
        <end position="400"/>
    </location>
</feature>
<keyword evidence="5 7" id="KW-1133">Transmembrane helix</keyword>
<sequence>MSSTETEPLLARRPLDAVKNKESLVLIFVGLALAVFISALDETIVATSAFSIVSQFEAFGIYPWISVAYLVCLNASQPLYGKLSDIFGRRPIILFAVIVFLVGSAGCGWAPSMTVLLASRCIAGIGAGGLTGIAFVIIADLFPLEDRPKYQSILMSSYGLACVIGPVIGGVFTKRLSWRWCFWINIPVCIITIVIMAAFLHLPRPQGDARPGLKDVDFAGAFSLVAAVSCIMVPTGLGGNYWAWNSAPVITLYLGGVICLALFFLVEHRYSSNPIIPLRLLKNMNLVRAWTTLFFYGMAFFTFMFYLPVWFEVVEGSSAERTGLQLIPLLVGQVSAGLLYTKLDRLASRLPYSPLRVLVHAGCLIFILGTVLRTFVNPSTSRVIEAAGLLLLGFGGGLMLQTSFMSAQSAVDPEDLASANSLAVFSENLGGSIGLSISAAVNRMELGKRFSQIPADVLSAEALSAIEHNPSLVRDPGFLSDMAREVVIEQFVGSIGLAFKASVAFAVLAYITVLVFKHRA</sequence>
<feature type="domain" description="Major facilitator superfamily (MFS) profile" evidence="8">
    <location>
        <begin position="27"/>
        <end position="520"/>
    </location>
</feature>
<feature type="transmembrane region" description="Helical" evidence="7">
    <location>
        <begin position="287"/>
        <end position="311"/>
    </location>
</feature>
<dbReference type="FunFam" id="1.20.1720.10:FF:000004">
    <property type="entry name" value="EmrB/QacA family drug resistance transporter"/>
    <property type="match status" value="1"/>
</dbReference>
<dbReference type="InParanoid" id="A0A067MDN7"/>
<feature type="transmembrane region" description="Helical" evidence="7">
    <location>
        <begin position="221"/>
        <end position="243"/>
    </location>
</feature>
<evidence type="ECO:0000256" key="6">
    <source>
        <dbReference type="ARBA" id="ARBA00023136"/>
    </source>
</evidence>
<dbReference type="Pfam" id="PF07690">
    <property type="entry name" value="MFS_1"/>
    <property type="match status" value="1"/>
</dbReference>
<keyword evidence="3" id="KW-1003">Cell membrane</keyword>
<dbReference type="InterPro" id="IPR020846">
    <property type="entry name" value="MFS_dom"/>
</dbReference>
<accession>A0A067MDN7</accession>
<dbReference type="InterPro" id="IPR036259">
    <property type="entry name" value="MFS_trans_sf"/>
</dbReference>
<keyword evidence="6 7" id="KW-0472">Membrane</keyword>
<evidence type="ECO:0000256" key="3">
    <source>
        <dbReference type="ARBA" id="ARBA00022475"/>
    </source>
</evidence>
<dbReference type="GO" id="GO:0022857">
    <property type="term" value="F:transmembrane transporter activity"/>
    <property type="evidence" value="ECO:0007669"/>
    <property type="project" value="InterPro"/>
</dbReference>
<evidence type="ECO:0000256" key="4">
    <source>
        <dbReference type="ARBA" id="ARBA00022692"/>
    </source>
</evidence>
<dbReference type="Gene3D" id="1.20.1720.10">
    <property type="entry name" value="Multidrug resistance protein D"/>
    <property type="match status" value="1"/>
</dbReference>
<evidence type="ECO:0000256" key="2">
    <source>
        <dbReference type="ARBA" id="ARBA00022448"/>
    </source>
</evidence>
<dbReference type="HOGENOM" id="CLU_000960_22_1_1"/>
<proteinExistence type="predicted"/>
<evidence type="ECO:0000256" key="5">
    <source>
        <dbReference type="ARBA" id="ARBA00022989"/>
    </source>
</evidence>
<keyword evidence="4 7" id="KW-0812">Transmembrane</keyword>
<keyword evidence="2" id="KW-0813">Transport</keyword>
<protein>
    <recommendedName>
        <fullName evidence="8">Major facilitator superfamily (MFS) profile domain-containing protein</fullName>
    </recommendedName>
</protein>
<name>A0A067MDN7_BOTB1</name>
<feature type="transmembrane region" description="Helical" evidence="7">
    <location>
        <begin position="177"/>
        <end position="200"/>
    </location>
</feature>
<feature type="transmembrane region" description="Helical" evidence="7">
    <location>
        <begin position="355"/>
        <end position="376"/>
    </location>
</feature>
<reference evidence="10" key="1">
    <citation type="journal article" date="2014" name="Proc. Natl. Acad. Sci. U.S.A.">
        <title>Extensive sampling of basidiomycete genomes demonstrates inadequacy of the white-rot/brown-rot paradigm for wood decay fungi.</title>
        <authorList>
            <person name="Riley R."/>
            <person name="Salamov A.A."/>
            <person name="Brown D.W."/>
            <person name="Nagy L.G."/>
            <person name="Floudas D."/>
            <person name="Held B.W."/>
            <person name="Levasseur A."/>
            <person name="Lombard V."/>
            <person name="Morin E."/>
            <person name="Otillar R."/>
            <person name="Lindquist E.A."/>
            <person name="Sun H."/>
            <person name="LaButti K.M."/>
            <person name="Schmutz J."/>
            <person name="Jabbour D."/>
            <person name="Luo H."/>
            <person name="Baker S.E."/>
            <person name="Pisabarro A.G."/>
            <person name="Walton J.D."/>
            <person name="Blanchette R.A."/>
            <person name="Henrissat B."/>
            <person name="Martin F."/>
            <person name="Cullen D."/>
            <person name="Hibbett D.S."/>
            <person name="Grigoriev I.V."/>
        </authorList>
    </citation>
    <scope>NUCLEOTIDE SEQUENCE [LARGE SCALE GENOMIC DNA]</scope>
    <source>
        <strain evidence="10">FD-172 SS1</strain>
    </source>
</reference>
<feature type="transmembrane region" description="Helical" evidence="7">
    <location>
        <begin position="117"/>
        <end position="141"/>
    </location>
</feature>
<dbReference type="SUPFAM" id="SSF103473">
    <property type="entry name" value="MFS general substrate transporter"/>
    <property type="match status" value="1"/>
</dbReference>
<organism evidence="9 10">
    <name type="scientific">Botryobasidium botryosum (strain FD-172 SS1)</name>
    <dbReference type="NCBI Taxonomy" id="930990"/>
    <lineage>
        <taxon>Eukaryota</taxon>
        <taxon>Fungi</taxon>
        <taxon>Dikarya</taxon>
        <taxon>Basidiomycota</taxon>
        <taxon>Agaricomycotina</taxon>
        <taxon>Agaricomycetes</taxon>
        <taxon>Cantharellales</taxon>
        <taxon>Botryobasidiaceae</taxon>
        <taxon>Botryobasidium</taxon>
    </lineage>
</organism>
<dbReference type="PANTHER" id="PTHR23501:SF191">
    <property type="entry name" value="VACUOLAR BASIC AMINO ACID TRANSPORTER 4"/>
    <property type="match status" value="1"/>
</dbReference>
<evidence type="ECO:0000259" key="8">
    <source>
        <dbReference type="PROSITE" id="PS50850"/>
    </source>
</evidence>
<comment type="subcellular location">
    <subcellularLocation>
        <location evidence="1">Cell membrane</location>
        <topology evidence="1">Multi-pass membrane protein</topology>
    </subcellularLocation>
</comment>